<organism evidence="1 2">
    <name type="scientific">Bimuria novae-zelandiae CBS 107.79</name>
    <dbReference type="NCBI Taxonomy" id="1447943"/>
    <lineage>
        <taxon>Eukaryota</taxon>
        <taxon>Fungi</taxon>
        <taxon>Dikarya</taxon>
        <taxon>Ascomycota</taxon>
        <taxon>Pezizomycotina</taxon>
        <taxon>Dothideomycetes</taxon>
        <taxon>Pleosporomycetidae</taxon>
        <taxon>Pleosporales</taxon>
        <taxon>Massarineae</taxon>
        <taxon>Didymosphaeriaceae</taxon>
        <taxon>Bimuria</taxon>
    </lineage>
</organism>
<dbReference type="Proteomes" id="UP000800036">
    <property type="component" value="Unassembled WGS sequence"/>
</dbReference>
<dbReference type="OrthoDB" id="3800479at2759"/>
<accession>A0A6A5UYL6</accession>
<name>A0A6A5UYL6_9PLEO</name>
<dbReference type="EMBL" id="ML976715">
    <property type="protein sequence ID" value="KAF1968912.1"/>
    <property type="molecule type" value="Genomic_DNA"/>
</dbReference>
<sequence>MPASGSSKHGHHARDPSKQGNKVVEYFWYCCRCNYGPFNVNHYSSCTYCSNHNKGPCCQVEKIVRKQS</sequence>
<keyword evidence="2" id="KW-1185">Reference proteome</keyword>
<evidence type="ECO:0000313" key="2">
    <source>
        <dbReference type="Proteomes" id="UP000800036"/>
    </source>
</evidence>
<reference evidence="1" key="1">
    <citation type="journal article" date="2020" name="Stud. Mycol.">
        <title>101 Dothideomycetes genomes: a test case for predicting lifestyles and emergence of pathogens.</title>
        <authorList>
            <person name="Haridas S."/>
            <person name="Albert R."/>
            <person name="Binder M."/>
            <person name="Bloem J."/>
            <person name="Labutti K."/>
            <person name="Salamov A."/>
            <person name="Andreopoulos B."/>
            <person name="Baker S."/>
            <person name="Barry K."/>
            <person name="Bills G."/>
            <person name="Bluhm B."/>
            <person name="Cannon C."/>
            <person name="Castanera R."/>
            <person name="Culley D."/>
            <person name="Daum C."/>
            <person name="Ezra D."/>
            <person name="Gonzalez J."/>
            <person name="Henrissat B."/>
            <person name="Kuo A."/>
            <person name="Liang C."/>
            <person name="Lipzen A."/>
            <person name="Lutzoni F."/>
            <person name="Magnuson J."/>
            <person name="Mondo S."/>
            <person name="Nolan M."/>
            <person name="Ohm R."/>
            <person name="Pangilinan J."/>
            <person name="Park H.-J."/>
            <person name="Ramirez L."/>
            <person name="Alfaro M."/>
            <person name="Sun H."/>
            <person name="Tritt A."/>
            <person name="Yoshinaga Y."/>
            <person name="Zwiers L.-H."/>
            <person name="Turgeon B."/>
            <person name="Goodwin S."/>
            <person name="Spatafora J."/>
            <person name="Crous P."/>
            <person name="Grigoriev I."/>
        </authorList>
    </citation>
    <scope>NUCLEOTIDE SEQUENCE</scope>
    <source>
        <strain evidence="1">CBS 107.79</strain>
    </source>
</reference>
<evidence type="ECO:0000313" key="1">
    <source>
        <dbReference type="EMBL" id="KAF1968912.1"/>
    </source>
</evidence>
<gene>
    <name evidence="1" type="ORF">BU23DRAFT_558133</name>
</gene>
<protein>
    <submittedName>
        <fullName evidence="1">Uncharacterized protein</fullName>
    </submittedName>
</protein>
<dbReference type="AlphaFoldDB" id="A0A6A5UYL6"/>
<proteinExistence type="predicted"/>